<evidence type="ECO:0000313" key="5">
    <source>
        <dbReference type="EMBL" id="MDR7151892.1"/>
    </source>
</evidence>
<proteinExistence type="inferred from homology"/>
<reference evidence="5 6" key="1">
    <citation type="submission" date="2023-07" db="EMBL/GenBank/DDBJ databases">
        <title>Sorghum-associated microbial communities from plants grown in Nebraska, USA.</title>
        <authorList>
            <person name="Schachtman D."/>
        </authorList>
    </citation>
    <scope>NUCLEOTIDE SEQUENCE [LARGE SCALE GENOMIC DNA]</scope>
    <source>
        <strain evidence="5 6">4249</strain>
    </source>
</reference>
<dbReference type="PANTHER" id="PTHR30469">
    <property type="entry name" value="MULTIDRUG RESISTANCE PROTEIN MDTA"/>
    <property type="match status" value="1"/>
</dbReference>
<dbReference type="EMBL" id="JAVDWU010000009">
    <property type="protein sequence ID" value="MDR7151892.1"/>
    <property type="molecule type" value="Genomic_DNA"/>
</dbReference>
<dbReference type="Gene3D" id="2.40.420.20">
    <property type="match status" value="1"/>
</dbReference>
<evidence type="ECO:0000256" key="1">
    <source>
        <dbReference type="ARBA" id="ARBA00009477"/>
    </source>
</evidence>
<dbReference type="PANTHER" id="PTHR30469:SF18">
    <property type="entry name" value="RESISTANCE-NODULATION-CELL DIVISION (RND) EFFLUX MEMBRANE FUSION PROTEIN-RELATED"/>
    <property type="match status" value="1"/>
</dbReference>
<dbReference type="Gene3D" id="1.10.287.470">
    <property type="entry name" value="Helix hairpin bin"/>
    <property type="match status" value="1"/>
</dbReference>
<dbReference type="InterPro" id="IPR006143">
    <property type="entry name" value="RND_pump_MFP"/>
</dbReference>
<keyword evidence="3" id="KW-0732">Signal</keyword>
<dbReference type="NCBIfam" id="TIGR01730">
    <property type="entry name" value="RND_mfp"/>
    <property type="match status" value="1"/>
</dbReference>
<dbReference type="Pfam" id="PF25917">
    <property type="entry name" value="BSH_RND"/>
    <property type="match status" value="1"/>
</dbReference>
<comment type="similarity">
    <text evidence="1">Belongs to the membrane fusion protein (MFP) (TC 8.A.1) family.</text>
</comment>
<dbReference type="InterPro" id="IPR058625">
    <property type="entry name" value="MdtA-like_BSH"/>
</dbReference>
<accession>A0ABU1WSK9</accession>
<protein>
    <submittedName>
        <fullName evidence="5">RND family efflux transporter MFP subunit</fullName>
    </submittedName>
</protein>
<comment type="caution">
    <text evidence="5">The sequence shown here is derived from an EMBL/GenBank/DDBJ whole genome shotgun (WGS) entry which is preliminary data.</text>
</comment>
<feature type="chain" id="PRO_5047139889" evidence="3">
    <location>
        <begin position="22"/>
        <end position="377"/>
    </location>
</feature>
<evidence type="ECO:0000256" key="2">
    <source>
        <dbReference type="SAM" id="Coils"/>
    </source>
</evidence>
<dbReference type="Proteomes" id="UP001265700">
    <property type="component" value="Unassembled WGS sequence"/>
</dbReference>
<dbReference type="Gene3D" id="2.40.30.170">
    <property type="match status" value="1"/>
</dbReference>
<feature type="coiled-coil region" evidence="2">
    <location>
        <begin position="136"/>
        <end position="166"/>
    </location>
</feature>
<gene>
    <name evidence="5" type="ORF">J2W49_003868</name>
</gene>
<evidence type="ECO:0000259" key="4">
    <source>
        <dbReference type="Pfam" id="PF25917"/>
    </source>
</evidence>
<evidence type="ECO:0000313" key="6">
    <source>
        <dbReference type="Proteomes" id="UP001265700"/>
    </source>
</evidence>
<dbReference type="RefSeq" id="WP_310320117.1">
    <property type="nucleotide sequence ID" value="NZ_JAVDWU010000009.1"/>
</dbReference>
<sequence>MNHILTTLSLTSLAAASLLLAGCSEPPVLPAAVRPVFVATVTSAPTPQNRSFTSTVRARVESDLAFRTGGKVVVRLVEIGSHVKAGEVLARLDPADYQLAVQAAVAQVQAATVDAQQAASDEGRLGRLLADGSVGAADHERQKARADAAAARLDQARRQLDLARNREGYAALVAPYAGVVTAIRFERGQVVPEGQPVLSLARDGDREVVVDLPEDWVGRARQLQATAAPWAEPQARMHVALRELSPQASNPGRTYRARFAATQDARAQLSTLPLGSTVQLTLSAPQAGPATVSLPVSALLKGSGPEGVWTLNAQGSGLVFTPVKVLAIDDSTVQVTGLAQGSRVVTVGAQKLDAGTVVRAIERAAEATASTMVKSSS</sequence>
<evidence type="ECO:0000256" key="3">
    <source>
        <dbReference type="SAM" id="SignalP"/>
    </source>
</evidence>
<keyword evidence="6" id="KW-1185">Reference proteome</keyword>
<organism evidence="5 6">
    <name type="scientific">Hydrogenophaga palleronii</name>
    <dbReference type="NCBI Taxonomy" id="65655"/>
    <lineage>
        <taxon>Bacteria</taxon>
        <taxon>Pseudomonadati</taxon>
        <taxon>Pseudomonadota</taxon>
        <taxon>Betaproteobacteria</taxon>
        <taxon>Burkholderiales</taxon>
        <taxon>Comamonadaceae</taxon>
        <taxon>Hydrogenophaga</taxon>
    </lineage>
</organism>
<dbReference type="SUPFAM" id="SSF111369">
    <property type="entry name" value="HlyD-like secretion proteins"/>
    <property type="match status" value="1"/>
</dbReference>
<name>A0ABU1WSK9_9BURK</name>
<keyword evidence="2" id="KW-0175">Coiled coil</keyword>
<feature type="signal peptide" evidence="3">
    <location>
        <begin position="1"/>
        <end position="21"/>
    </location>
</feature>
<feature type="domain" description="Multidrug resistance protein MdtA-like barrel-sandwich hybrid" evidence="4">
    <location>
        <begin position="67"/>
        <end position="196"/>
    </location>
</feature>
<dbReference type="Gene3D" id="2.40.50.100">
    <property type="match status" value="1"/>
</dbReference>